<reference evidence="1 2" key="1">
    <citation type="submission" date="2018-02" db="EMBL/GenBank/DDBJ databases">
        <title>Genome sequence of the basidiomycete white-rot fungus Phlebia centrifuga.</title>
        <authorList>
            <person name="Granchi Z."/>
            <person name="Peng M."/>
            <person name="de Vries R.P."/>
            <person name="Hilden K."/>
            <person name="Makela M.R."/>
            <person name="Grigoriev I."/>
            <person name="Riley R."/>
        </authorList>
    </citation>
    <scope>NUCLEOTIDE SEQUENCE [LARGE SCALE GENOMIC DNA]</scope>
    <source>
        <strain evidence="1 2">FBCC195</strain>
    </source>
</reference>
<evidence type="ECO:0000313" key="2">
    <source>
        <dbReference type="Proteomes" id="UP000186601"/>
    </source>
</evidence>
<gene>
    <name evidence="1" type="ORF">PHLCEN_2v11798</name>
</gene>
<evidence type="ECO:0000313" key="1">
    <source>
        <dbReference type="EMBL" id="PSR72350.1"/>
    </source>
</evidence>
<proteinExistence type="predicted"/>
<sequence>MPHHPSPGAIPVEPAQQGFTGLVKDLCSLQVKLLPRCAEMKLAKFVRENQRGHSRTDTQEKCDIGEGEESLPLRLFHIYDFAFDEA</sequence>
<comment type="caution">
    <text evidence="1">The sequence shown here is derived from an EMBL/GenBank/DDBJ whole genome shotgun (WGS) entry which is preliminary data.</text>
</comment>
<dbReference type="AlphaFoldDB" id="A0A2R6NJ10"/>
<name>A0A2R6NJ10_9APHY</name>
<organism evidence="1 2">
    <name type="scientific">Hermanssonia centrifuga</name>
    <dbReference type="NCBI Taxonomy" id="98765"/>
    <lineage>
        <taxon>Eukaryota</taxon>
        <taxon>Fungi</taxon>
        <taxon>Dikarya</taxon>
        <taxon>Basidiomycota</taxon>
        <taxon>Agaricomycotina</taxon>
        <taxon>Agaricomycetes</taxon>
        <taxon>Polyporales</taxon>
        <taxon>Meruliaceae</taxon>
        <taxon>Hermanssonia</taxon>
    </lineage>
</organism>
<protein>
    <submittedName>
        <fullName evidence="1">Uncharacterized protein</fullName>
    </submittedName>
</protein>
<keyword evidence="2" id="KW-1185">Reference proteome</keyword>
<dbReference type="Proteomes" id="UP000186601">
    <property type="component" value="Unassembled WGS sequence"/>
</dbReference>
<dbReference type="EMBL" id="MLYV02001195">
    <property type="protein sequence ID" value="PSR72350.1"/>
    <property type="molecule type" value="Genomic_DNA"/>
</dbReference>
<accession>A0A2R6NJ10</accession>